<name>A0AAD4HY56_9PEZI</name>
<comment type="similarity">
    <text evidence="1">Belongs to the inositol monophosphatase superfamily.</text>
</comment>
<keyword evidence="2" id="KW-0460">Magnesium</keyword>
<dbReference type="Pfam" id="PF00459">
    <property type="entry name" value="Inositol_P"/>
    <property type="match status" value="1"/>
</dbReference>
<dbReference type="PANTHER" id="PTHR20854:SF4">
    <property type="entry name" value="INOSITOL-1-MONOPHOSPHATASE-RELATED"/>
    <property type="match status" value="1"/>
</dbReference>
<keyword evidence="2" id="KW-0479">Metal-binding</keyword>
<dbReference type="PANTHER" id="PTHR20854">
    <property type="entry name" value="INOSITOL MONOPHOSPHATASE"/>
    <property type="match status" value="1"/>
</dbReference>
<feature type="binding site" evidence="2">
    <location>
        <position position="92"/>
    </location>
    <ligand>
        <name>Mg(2+)</name>
        <dbReference type="ChEBI" id="CHEBI:18420"/>
        <label>1</label>
        <note>catalytic</note>
    </ligand>
</feature>
<feature type="binding site" evidence="2">
    <location>
        <position position="90"/>
    </location>
    <ligand>
        <name>Mg(2+)</name>
        <dbReference type="ChEBI" id="CHEBI:18420"/>
        <label>2</label>
    </ligand>
</feature>
<evidence type="ECO:0000313" key="4">
    <source>
        <dbReference type="Proteomes" id="UP001197093"/>
    </source>
</evidence>
<feature type="binding site" evidence="2">
    <location>
        <position position="71"/>
    </location>
    <ligand>
        <name>Mg(2+)</name>
        <dbReference type="ChEBI" id="CHEBI:18420"/>
        <label>1</label>
        <note>catalytic</note>
    </ligand>
</feature>
<dbReference type="GO" id="GO:0007165">
    <property type="term" value="P:signal transduction"/>
    <property type="evidence" value="ECO:0007669"/>
    <property type="project" value="TreeGrafter"/>
</dbReference>
<gene>
    <name evidence="3" type="ORF">NEMBOFW57_006540</name>
</gene>
<dbReference type="SUPFAM" id="SSF56655">
    <property type="entry name" value="Carbohydrate phosphatase"/>
    <property type="match status" value="1"/>
</dbReference>
<reference evidence="3" key="1">
    <citation type="submission" date="2023-02" db="EMBL/GenBank/DDBJ databases">
        <authorList>
            <person name="Palmer J.M."/>
        </authorList>
    </citation>
    <scope>NUCLEOTIDE SEQUENCE</scope>
    <source>
        <strain evidence="3">FW57</strain>
    </source>
</reference>
<dbReference type="PRINTS" id="PR00377">
    <property type="entry name" value="IMPHPHTASES"/>
</dbReference>
<dbReference type="EMBL" id="JAHCVI010000003">
    <property type="protein sequence ID" value="KAG7287040.1"/>
    <property type="molecule type" value="Genomic_DNA"/>
</dbReference>
<dbReference type="InterPro" id="IPR000760">
    <property type="entry name" value="Inositol_monophosphatase-like"/>
</dbReference>
<evidence type="ECO:0008006" key="5">
    <source>
        <dbReference type="Google" id="ProtNLM"/>
    </source>
</evidence>
<feature type="binding site" evidence="2">
    <location>
        <position position="93"/>
    </location>
    <ligand>
        <name>Mg(2+)</name>
        <dbReference type="ChEBI" id="CHEBI:18420"/>
        <label>2</label>
    </ligand>
</feature>
<keyword evidence="4" id="KW-1185">Reference proteome</keyword>
<dbReference type="GO" id="GO:0006020">
    <property type="term" value="P:inositol metabolic process"/>
    <property type="evidence" value="ECO:0007669"/>
    <property type="project" value="TreeGrafter"/>
</dbReference>
<dbReference type="Proteomes" id="UP001197093">
    <property type="component" value="Unassembled WGS sequence"/>
</dbReference>
<proteinExistence type="inferred from homology"/>
<evidence type="ECO:0000256" key="2">
    <source>
        <dbReference type="PIRSR" id="PIRSR600760-2"/>
    </source>
</evidence>
<dbReference type="AlphaFoldDB" id="A0AAD4HY56"/>
<dbReference type="Gene3D" id="3.30.540.10">
    <property type="entry name" value="Fructose-1,6-Bisphosphatase, subunit A, domain 1"/>
    <property type="match status" value="1"/>
</dbReference>
<comment type="cofactor">
    <cofactor evidence="2">
        <name>Mg(2+)</name>
        <dbReference type="ChEBI" id="CHEBI:18420"/>
    </cofactor>
</comment>
<evidence type="ECO:0000313" key="3">
    <source>
        <dbReference type="EMBL" id="KAG7287040.1"/>
    </source>
</evidence>
<evidence type="ECO:0000256" key="1">
    <source>
        <dbReference type="ARBA" id="ARBA00009759"/>
    </source>
</evidence>
<organism evidence="3 4">
    <name type="scientific">Staphylotrichum longicolle</name>
    <dbReference type="NCBI Taxonomy" id="669026"/>
    <lineage>
        <taxon>Eukaryota</taxon>
        <taxon>Fungi</taxon>
        <taxon>Dikarya</taxon>
        <taxon>Ascomycota</taxon>
        <taxon>Pezizomycotina</taxon>
        <taxon>Sordariomycetes</taxon>
        <taxon>Sordariomycetidae</taxon>
        <taxon>Sordariales</taxon>
        <taxon>Chaetomiaceae</taxon>
        <taxon>Staphylotrichum</taxon>
    </lineage>
</organism>
<comment type="caution">
    <text evidence="3">The sequence shown here is derived from an EMBL/GenBank/DDBJ whole genome shotgun (WGS) entry which is preliminary data.</text>
</comment>
<sequence>MASVDLQAVHDTLVSVAFEAGRMILSANTSSISTDTKMNAVDIVTETDQAVERMVTARLRAAFPSFAFVGEETYQPGVTRITEVPTFIVDPIDGTTNFDLLFTGVKGAGSYMQRNASLEEGPREGDKLRLPLAAPARRRWGPELGARVDRVGQPADGENFALKARRLRSWRRPRRTAGP</sequence>
<accession>A0AAD4HY56</accession>
<dbReference type="GO" id="GO:0046872">
    <property type="term" value="F:metal ion binding"/>
    <property type="evidence" value="ECO:0007669"/>
    <property type="project" value="UniProtKB-KW"/>
</dbReference>
<protein>
    <recommendedName>
        <fullName evidence="5">Inositol-phosphate phosphatase</fullName>
    </recommendedName>
</protein>
<dbReference type="GO" id="GO:0008934">
    <property type="term" value="F:inositol monophosphate 1-phosphatase activity"/>
    <property type="evidence" value="ECO:0007669"/>
    <property type="project" value="TreeGrafter"/>
</dbReference>